<dbReference type="OrthoDB" id="529194at2759"/>
<sequence length="108" mass="11872">MSAPALNVYRGLLRSASAAFKGDATMLSAAQQEIRAKFEESRHVSDPAQRQQLLQEGSEAADFIRTSIVQAASNERGAFEMKIGEDHLGGLVEEVTPDMKLPKERKKK</sequence>
<accession>E1ZS37</accession>
<evidence type="ECO:0000256" key="1">
    <source>
        <dbReference type="ARBA" id="ARBA00004305"/>
    </source>
</evidence>
<dbReference type="InterPro" id="IPR008011">
    <property type="entry name" value="Complex1_LYR_dom"/>
</dbReference>
<evidence type="ECO:0000256" key="2">
    <source>
        <dbReference type="ARBA" id="ARBA00023128"/>
    </source>
</evidence>
<dbReference type="eggNOG" id="ENOG502R2FU">
    <property type="taxonomic scope" value="Eukaryota"/>
</dbReference>
<keyword evidence="6" id="KW-1185">Reference proteome</keyword>
<dbReference type="InterPro" id="IPR050435">
    <property type="entry name" value="MZM1/LYRM7"/>
</dbReference>
<gene>
    <name evidence="5" type="ORF">CHLNCDRAFT_141064</name>
</gene>
<dbReference type="KEGG" id="cvr:CHLNCDRAFT_141064"/>
<dbReference type="GO" id="GO:0005759">
    <property type="term" value="C:mitochondrial matrix"/>
    <property type="evidence" value="ECO:0007669"/>
    <property type="project" value="UniProtKB-SubCell"/>
</dbReference>
<dbReference type="PANTHER" id="PTHR46749:SF1">
    <property type="entry name" value="COMPLEX III ASSEMBLY FACTOR LYRM7"/>
    <property type="match status" value="1"/>
</dbReference>
<dbReference type="RefSeq" id="XP_005843450.1">
    <property type="nucleotide sequence ID" value="XM_005843388.1"/>
</dbReference>
<proteinExistence type="predicted"/>
<dbReference type="STRING" id="554065.E1ZS37"/>
<dbReference type="EMBL" id="GL433865">
    <property type="protein sequence ID" value="EFN51348.1"/>
    <property type="molecule type" value="Genomic_DNA"/>
</dbReference>
<name>E1ZS37_CHLVA</name>
<dbReference type="GO" id="GO:0034551">
    <property type="term" value="P:mitochondrial respiratory chain complex III assembly"/>
    <property type="evidence" value="ECO:0007669"/>
    <property type="project" value="InterPro"/>
</dbReference>
<dbReference type="CDD" id="cd20267">
    <property type="entry name" value="Complex1_LYR_LYRM7"/>
    <property type="match status" value="1"/>
</dbReference>
<dbReference type="OMA" id="DKDHAGA"/>
<dbReference type="InterPro" id="IPR045298">
    <property type="entry name" value="Complex1_LYR_LYRM7"/>
</dbReference>
<reference evidence="5 6" key="1">
    <citation type="journal article" date="2010" name="Plant Cell">
        <title>The Chlorella variabilis NC64A genome reveals adaptation to photosymbiosis, coevolution with viruses, and cryptic sex.</title>
        <authorList>
            <person name="Blanc G."/>
            <person name="Duncan G."/>
            <person name="Agarkova I."/>
            <person name="Borodovsky M."/>
            <person name="Gurnon J."/>
            <person name="Kuo A."/>
            <person name="Lindquist E."/>
            <person name="Lucas S."/>
            <person name="Pangilinan J."/>
            <person name="Polle J."/>
            <person name="Salamov A."/>
            <person name="Terry A."/>
            <person name="Yamada T."/>
            <person name="Dunigan D.D."/>
            <person name="Grigoriev I.V."/>
            <person name="Claverie J.M."/>
            <person name="Van Etten J.L."/>
        </authorList>
    </citation>
    <scope>NUCLEOTIDE SEQUENCE [LARGE SCALE GENOMIC DNA]</scope>
    <source>
        <strain evidence="5 6">NC64A</strain>
    </source>
</reference>
<comment type="subcellular location">
    <subcellularLocation>
        <location evidence="1">Mitochondrion matrix</location>
    </subcellularLocation>
</comment>
<evidence type="ECO:0000313" key="6">
    <source>
        <dbReference type="Proteomes" id="UP000008141"/>
    </source>
</evidence>
<evidence type="ECO:0000313" key="5">
    <source>
        <dbReference type="EMBL" id="EFN51348.1"/>
    </source>
</evidence>
<dbReference type="Pfam" id="PF05347">
    <property type="entry name" value="Complex1_LYR"/>
    <property type="match status" value="1"/>
</dbReference>
<feature type="domain" description="Complex 1 LYR protein" evidence="4">
    <location>
        <begin position="4"/>
        <end position="62"/>
    </location>
</feature>
<dbReference type="Proteomes" id="UP000008141">
    <property type="component" value="Unassembled WGS sequence"/>
</dbReference>
<keyword evidence="2" id="KW-0496">Mitochondrion</keyword>
<dbReference type="AlphaFoldDB" id="E1ZS37"/>
<protein>
    <recommendedName>
        <fullName evidence="4">Complex 1 LYR protein domain-containing protein</fullName>
    </recommendedName>
</protein>
<evidence type="ECO:0000256" key="3">
    <source>
        <dbReference type="ARBA" id="ARBA00023186"/>
    </source>
</evidence>
<keyword evidence="3" id="KW-0143">Chaperone</keyword>
<organism evidence="6">
    <name type="scientific">Chlorella variabilis</name>
    <name type="common">Green alga</name>
    <dbReference type="NCBI Taxonomy" id="554065"/>
    <lineage>
        <taxon>Eukaryota</taxon>
        <taxon>Viridiplantae</taxon>
        <taxon>Chlorophyta</taxon>
        <taxon>core chlorophytes</taxon>
        <taxon>Trebouxiophyceae</taxon>
        <taxon>Chlorellales</taxon>
        <taxon>Chlorellaceae</taxon>
        <taxon>Chlorella clade</taxon>
        <taxon>Chlorella</taxon>
    </lineage>
</organism>
<dbReference type="FunCoup" id="E1ZS37">
    <property type="interactions" value="241"/>
</dbReference>
<dbReference type="GO" id="GO:0044183">
    <property type="term" value="F:protein folding chaperone"/>
    <property type="evidence" value="ECO:0007669"/>
    <property type="project" value="TreeGrafter"/>
</dbReference>
<dbReference type="PANTHER" id="PTHR46749">
    <property type="entry name" value="COMPLEX III ASSEMBLY FACTOR LYRM7"/>
    <property type="match status" value="1"/>
</dbReference>
<dbReference type="InParanoid" id="E1ZS37"/>
<dbReference type="GeneID" id="17350790"/>
<evidence type="ECO:0000259" key="4">
    <source>
        <dbReference type="Pfam" id="PF05347"/>
    </source>
</evidence>